<evidence type="ECO:0000313" key="5">
    <source>
        <dbReference type="Proteomes" id="UP000673394"/>
    </source>
</evidence>
<evidence type="ECO:0000256" key="1">
    <source>
        <dbReference type="SAM" id="Coils"/>
    </source>
</evidence>
<dbReference type="Gene3D" id="1.10.10.10">
    <property type="entry name" value="Winged helix-like DNA-binding domain superfamily/Winged helix DNA-binding domain"/>
    <property type="match status" value="1"/>
</dbReference>
<dbReference type="Pfam" id="PF10400">
    <property type="entry name" value="Vir_act_alpha_C"/>
    <property type="match status" value="1"/>
</dbReference>
<dbReference type="Gene3D" id="6.10.140.190">
    <property type="match status" value="1"/>
</dbReference>
<evidence type="ECO:0000259" key="3">
    <source>
        <dbReference type="Pfam" id="PF10400"/>
    </source>
</evidence>
<proteinExistence type="predicted"/>
<dbReference type="InterPro" id="IPR018309">
    <property type="entry name" value="Tscrpt_reg_PadR_C"/>
</dbReference>
<keyword evidence="5" id="KW-1185">Reference proteome</keyword>
<keyword evidence="1" id="KW-0175">Coiled coil</keyword>
<dbReference type="PANTHER" id="PTHR43252">
    <property type="entry name" value="TRANSCRIPTIONAL REGULATOR YQJI"/>
    <property type="match status" value="1"/>
</dbReference>
<dbReference type="RefSeq" id="WP_210663534.1">
    <property type="nucleotide sequence ID" value="NZ_JAGKSP010000017.1"/>
</dbReference>
<protein>
    <submittedName>
        <fullName evidence="4">PadR family transcriptional regulator</fullName>
    </submittedName>
</protein>
<reference evidence="4 5" key="1">
    <citation type="submission" date="2021-04" db="EMBL/GenBank/DDBJ databases">
        <title>Paenibacillus sp. DLE-14 whole genome sequence.</title>
        <authorList>
            <person name="Ham Y.J."/>
        </authorList>
    </citation>
    <scope>NUCLEOTIDE SEQUENCE [LARGE SCALE GENOMIC DNA]</scope>
    <source>
        <strain evidence="4 5">DLE-14</strain>
    </source>
</reference>
<gene>
    <name evidence="4" type="ORF">I8J30_27220</name>
</gene>
<feature type="coiled-coil region" evidence="1">
    <location>
        <begin position="110"/>
        <end position="137"/>
    </location>
</feature>
<feature type="domain" description="Transcription regulator PadR C-terminal" evidence="3">
    <location>
        <begin position="91"/>
        <end position="174"/>
    </location>
</feature>
<evidence type="ECO:0000313" key="4">
    <source>
        <dbReference type="EMBL" id="MBP3966401.1"/>
    </source>
</evidence>
<dbReference type="SUPFAM" id="SSF46785">
    <property type="entry name" value="Winged helix' DNA-binding domain"/>
    <property type="match status" value="1"/>
</dbReference>
<feature type="domain" description="Transcription regulator PadR N-terminal" evidence="2">
    <location>
        <begin position="8"/>
        <end position="77"/>
    </location>
</feature>
<accession>A0ABS5CKQ4</accession>
<comment type="caution">
    <text evidence="4">The sequence shown here is derived from an EMBL/GenBank/DDBJ whole genome shotgun (WGS) entry which is preliminary data.</text>
</comment>
<dbReference type="InterPro" id="IPR005149">
    <property type="entry name" value="Tscrpt_reg_PadR_N"/>
</dbReference>
<name>A0ABS5CKQ4_9BACL</name>
<dbReference type="EMBL" id="JAGKSP010000017">
    <property type="protein sequence ID" value="MBP3966401.1"/>
    <property type="molecule type" value="Genomic_DNA"/>
</dbReference>
<dbReference type="InterPro" id="IPR036388">
    <property type="entry name" value="WH-like_DNA-bd_sf"/>
</dbReference>
<evidence type="ECO:0000259" key="2">
    <source>
        <dbReference type="Pfam" id="PF03551"/>
    </source>
</evidence>
<dbReference type="Pfam" id="PF03551">
    <property type="entry name" value="PadR"/>
    <property type="match status" value="1"/>
</dbReference>
<dbReference type="InterPro" id="IPR036390">
    <property type="entry name" value="WH_DNA-bd_sf"/>
</dbReference>
<organism evidence="4 5">
    <name type="scientific">Paenibacillus lignilyticus</name>
    <dbReference type="NCBI Taxonomy" id="1172615"/>
    <lineage>
        <taxon>Bacteria</taxon>
        <taxon>Bacillati</taxon>
        <taxon>Bacillota</taxon>
        <taxon>Bacilli</taxon>
        <taxon>Bacillales</taxon>
        <taxon>Paenibacillaceae</taxon>
        <taxon>Paenibacillus</taxon>
    </lineage>
</organism>
<dbReference type="Proteomes" id="UP000673394">
    <property type="component" value="Unassembled WGS sequence"/>
</dbReference>
<dbReference type="PANTHER" id="PTHR43252:SF4">
    <property type="entry name" value="TRANSCRIPTIONAL REGULATORY PROTEIN"/>
    <property type="match status" value="1"/>
</dbReference>
<sequence length="182" mass="20774">MNTLSYGLLGMLARKPCTGYELTKMLKLFWQAKHSQIYPLLAMLEQEKLVTCELIGQTGKPDKKLYTITEDGAAALRSWIDDAPAGESIERDEFLLKVYAIGLVEPAIALRLFQERTAALLERLQRVEAELEIMQADPTIVKDSTSKQFGRYLLYRRKVGLLREELSWIEWATPLINVNVEV</sequence>